<dbReference type="AlphaFoldDB" id="A0A392T2S8"/>
<feature type="non-terminal residue" evidence="1">
    <location>
        <position position="72"/>
    </location>
</feature>
<evidence type="ECO:0000313" key="2">
    <source>
        <dbReference type="Proteomes" id="UP000265520"/>
    </source>
</evidence>
<protein>
    <submittedName>
        <fullName evidence="1">Uncharacterized protein</fullName>
    </submittedName>
</protein>
<reference evidence="1 2" key="1">
    <citation type="journal article" date="2018" name="Front. Plant Sci.">
        <title>Red Clover (Trifolium pratense) and Zigzag Clover (T. medium) - A Picture of Genomic Similarities and Differences.</title>
        <authorList>
            <person name="Dluhosova J."/>
            <person name="Istvanek J."/>
            <person name="Nedelnik J."/>
            <person name="Repkova J."/>
        </authorList>
    </citation>
    <scope>NUCLEOTIDE SEQUENCE [LARGE SCALE GENOMIC DNA]</scope>
    <source>
        <strain evidence="2">cv. 10/8</strain>
        <tissue evidence="1">Leaf</tissue>
    </source>
</reference>
<name>A0A392T2S8_9FABA</name>
<proteinExistence type="predicted"/>
<evidence type="ECO:0000313" key="1">
    <source>
        <dbReference type="EMBL" id="MCI55072.1"/>
    </source>
</evidence>
<accession>A0A392T2S8</accession>
<keyword evidence="2" id="KW-1185">Reference proteome</keyword>
<dbReference type="EMBL" id="LXQA010490118">
    <property type="protein sequence ID" value="MCI55072.1"/>
    <property type="molecule type" value="Genomic_DNA"/>
</dbReference>
<sequence>MEIVAPLGPWIRSTQYGRRKMEDKDKKFYSNPSHSPNFGHYSPPVPAALIAQLAAMKLKPQTPMTCDKQQAQ</sequence>
<comment type="caution">
    <text evidence="1">The sequence shown here is derived from an EMBL/GenBank/DDBJ whole genome shotgun (WGS) entry which is preliminary data.</text>
</comment>
<dbReference type="Proteomes" id="UP000265520">
    <property type="component" value="Unassembled WGS sequence"/>
</dbReference>
<organism evidence="1 2">
    <name type="scientific">Trifolium medium</name>
    <dbReference type="NCBI Taxonomy" id="97028"/>
    <lineage>
        <taxon>Eukaryota</taxon>
        <taxon>Viridiplantae</taxon>
        <taxon>Streptophyta</taxon>
        <taxon>Embryophyta</taxon>
        <taxon>Tracheophyta</taxon>
        <taxon>Spermatophyta</taxon>
        <taxon>Magnoliopsida</taxon>
        <taxon>eudicotyledons</taxon>
        <taxon>Gunneridae</taxon>
        <taxon>Pentapetalae</taxon>
        <taxon>rosids</taxon>
        <taxon>fabids</taxon>
        <taxon>Fabales</taxon>
        <taxon>Fabaceae</taxon>
        <taxon>Papilionoideae</taxon>
        <taxon>50 kb inversion clade</taxon>
        <taxon>NPAAA clade</taxon>
        <taxon>Hologalegina</taxon>
        <taxon>IRL clade</taxon>
        <taxon>Trifolieae</taxon>
        <taxon>Trifolium</taxon>
    </lineage>
</organism>